<dbReference type="EMBL" id="AOGT01001069">
    <property type="protein sequence ID" value="EMG48532.1"/>
    <property type="molecule type" value="Genomic_DNA"/>
</dbReference>
<evidence type="ECO:0000256" key="11">
    <source>
        <dbReference type="SAM" id="Phobius"/>
    </source>
</evidence>
<evidence type="ECO:0000256" key="7">
    <source>
        <dbReference type="ARBA" id="ARBA00022989"/>
    </source>
</evidence>
<keyword evidence="6" id="KW-0735">Signal-anchor</keyword>
<comment type="similarity">
    <text evidence="3">Belongs to the MNN1/MNT family.</text>
</comment>
<feature type="region of interest" description="Disordered" evidence="10">
    <location>
        <begin position="76"/>
        <end position="105"/>
    </location>
</feature>
<dbReference type="GO" id="GO:0000026">
    <property type="term" value="F:alpha-1,2-mannosyltransferase activity"/>
    <property type="evidence" value="ECO:0007669"/>
    <property type="project" value="TreeGrafter"/>
</dbReference>
<keyword evidence="5 11" id="KW-0812">Transmembrane</keyword>
<dbReference type="GO" id="GO:0046354">
    <property type="term" value="P:mannan biosynthetic process"/>
    <property type="evidence" value="ECO:0007669"/>
    <property type="project" value="UniProtKB-ARBA"/>
</dbReference>
<dbReference type="Pfam" id="PF11051">
    <property type="entry name" value="Mannosyl_trans3"/>
    <property type="match status" value="1"/>
</dbReference>
<evidence type="ECO:0000256" key="3">
    <source>
        <dbReference type="ARBA" id="ARBA00009105"/>
    </source>
</evidence>
<evidence type="ECO:0000256" key="4">
    <source>
        <dbReference type="ARBA" id="ARBA00022679"/>
    </source>
</evidence>
<comment type="caution">
    <text evidence="12">The sequence shown here is derived from an EMBL/GenBank/DDBJ whole genome shotgun (WGS) entry which is preliminary data.</text>
</comment>
<organism evidence="12 13">
    <name type="scientific">Candida maltosa (strain Xu316)</name>
    <name type="common">Yeast</name>
    <dbReference type="NCBI Taxonomy" id="1245528"/>
    <lineage>
        <taxon>Eukaryota</taxon>
        <taxon>Fungi</taxon>
        <taxon>Dikarya</taxon>
        <taxon>Ascomycota</taxon>
        <taxon>Saccharomycotina</taxon>
        <taxon>Pichiomycetes</taxon>
        <taxon>Debaryomycetaceae</taxon>
        <taxon>Candida/Lodderomyces clade</taxon>
        <taxon>Candida</taxon>
    </lineage>
</organism>
<feature type="region of interest" description="Disordered" evidence="10">
    <location>
        <begin position="139"/>
        <end position="163"/>
    </location>
</feature>
<keyword evidence="13" id="KW-1185">Reference proteome</keyword>
<gene>
    <name evidence="12" type="ORF">G210_0884</name>
</gene>
<dbReference type="STRING" id="1245528.M3HM68"/>
<dbReference type="PANTHER" id="PTHR31646">
    <property type="entry name" value="ALPHA-1,2-MANNOSYLTRANSFERASE MNN2"/>
    <property type="match status" value="1"/>
</dbReference>
<dbReference type="PANTHER" id="PTHR31646:SF1">
    <property type="entry name" value="ALPHA-1,2-MANNOSYLTRANSFERASE MNN2"/>
    <property type="match status" value="1"/>
</dbReference>
<proteinExistence type="inferred from homology"/>
<evidence type="ECO:0000256" key="1">
    <source>
        <dbReference type="ARBA" id="ARBA00004323"/>
    </source>
</evidence>
<evidence type="ECO:0000313" key="13">
    <source>
        <dbReference type="Proteomes" id="UP000011777"/>
    </source>
</evidence>
<evidence type="ECO:0000256" key="2">
    <source>
        <dbReference type="ARBA" id="ARBA00004922"/>
    </source>
</evidence>
<keyword evidence="7 11" id="KW-1133">Transmembrane helix</keyword>
<feature type="compositionally biased region" description="Basic and acidic residues" evidence="10">
    <location>
        <begin position="81"/>
        <end position="91"/>
    </location>
</feature>
<dbReference type="InterPro" id="IPR022751">
    <property type="entry name" value="Alpha_mannosyltransferase"/>
</dbReference>
<reference evidence="12 13" key="1">
    <citation type="submission" date="2013-02" db="EMBL/GenBank/DDBJ databases">
        <title>Genome sequence of Candida maltosa Xu316, a potential industrial strain for xylitol and ethanol production.</title>
        <authorList>
            <person name="Yu J."/>
            <person name="Wang Q."/>
            <person name="Geng X."/>
            <person name="Bao W."/>
            <person name="He P."/>
            <person name="Cai J."/>
        </authorList>
    </citation>
    <scope>NUCLEOTIDE SEQUENCE [LARGE SCALE GENOMIC DNA]</scope>
    <source>
        <strain evidence="13">Xu316</strain>
    </source>
</reference>
<keyword evidence="4" id="KW-0808">Transferase</keyword>
<protein>
    <recommendedName>
        <fullName evidence="14">Alpha-1,2-mannosyltransferase</fullName>
    </recommendedName>
</protein>
<evidence type="ECO:0000313" key="12">
    <source>
        <dbReference type="EMBL" id="EMG48532.1"/>
    </source>
</evidence>
<feature type="transmembrane region" description="Helical" evidence="11">
    <location>
        <begin position="12"/>
        <end position="33"/>
    </location>
</feature>
<accession>M3HM68</accession>
<dbReference type="GO" id="GO:0000139">
    <property type="term" value="C:Golgi membrane"/>
    <property type="evidence" value="ECO:0007669"/>
    <property type="project" value="UniProtKB-SubCell"/>
</dbReference>
<name>M3HM68_CANMX</name>
<dbReference type="OrthoDB" id="430354at2759"/>
<comment type="subcellular location">
    <subcellularLocation>
        <location evidence="1">Golgi apparatus membrane</location>
        <topology evidence="1">Single-pass type II membrane protein</topology>
    </subcellularLocation>
</comment>
<dbReference type="Proteomes" id="UP000011777">
    <property type="component" value="Unassembled WGS sequence"/>
</dbReference>
<dbReference type="InterPro" id="IPR029044">
    <property type="entry name" value="Nucleotide-diphossugar_trans"/>
</dbReference>
<keyword evidence="9 11" id="KW-0472">Membrane</keyword>
<dbReference type="AlphaFoldDB" id="M3HM68"/>
<dbReference type="SUPFAM" id="SSF53448">
    <property type="entry name" value="Nucleotide-diphospho-sugar transferases"/>
    <property type="match status" value="1"/>
</dbReference>
<dbReference type="OMA" id="KGYQYKA"/>
<dbReference type="HOGENOM" id="CLU_013298_1_0_1"/>
<dbReference type="eggNOG" id="ENOG502QQ16">
    <property type="taxonomic scope" value="Eukaryota"/>
</dbReference>
<evidence type="ECO:0000256" key="8">
    <source>
        <dbReference type="ARBA" id="ARBA00023034"/>
    </source>
</evidence>
<evidence type="ECO:0008006" key="14">
    <source>
        <dbReference type="Google" id="ProtNLM"/>
    </source>
</evidence>
<evidence type="ECO:0000256" key="9">
    <source>
        <dbReference type="ARBA" id="ARBA00023136"/>
    </source>
</evidence>
<evidence type="ECO:0000256" key="5">
    <source>
        <dbReference type="ARBA" id="ARBA00022692"/>
    </source>
</evidence>
<evidence type="ECO:0000256" key="10">
    <source>
        <dbReference type="SAM" id="MobiDB-lite"/>
    </source>
</evidence>
<keyword evidence="8" id="KW-0333">Golgi apparatus</keyword>
<evidence type="ECO:0000256" key="6">
    <source>
        <dbReference type="ARBA" id="ARBA00022968"/>
    </source>
</evidence>
<sequence length="698" mass="80819">MYKLRLFNRRRNKYTLINSLLLSMVFIYLIYYYSSLSSSTSSSSNSGSVMINEKGNYQHSLWDNIGSFIWGTNTKPFEGNTKSDEKEKEMEKEDTDDDVSNDDKEAVVEKIDTPVIKEDVKEEVIKKPDVDVVKKPTVDEAKAKQKADEAKSKQEADEAKSKQEALNKQNLKLIKEQQDKYNRLHPFEKQRLSLGYEFYDDIFKILHLGKPPVTKLDTYLSKERIYHARYDTTTKDETIFSESYLSKFLHLNQLQLQSMKKSHQYVVDNLPESAPDGLYKKNGIVYVAGGSFNWLTLLSIRQLRAVGCHLPIEVFIPKIEEYESDFCGRLLPELDARCVYMKNSLVDPTTNDGDDDQDDKYANKFEFKGYQYKAMAILLSSFENVLLLDSDNLPAHNPERLFETDPFKSYGLVVWPDYWKRATSPYYYDIANIEVSNEILGSKYNEVEGSYSFVAKNKDETLDLKQVPLHQRLGSIPDPTSESGQLLISKKTHLKPLLLALYYNLYGPTHYYPLFSQGSDGEGDKETFLAASVTLKKKYYQVSKFLVSLGHFKTEGGEFQGCGMGQHDPYEDLQYIQTRDEYLKIPKSDEQKRQDFLATNPILQTGPKILFVHANFPKLNPWILKEKKEIFDKNGKRLRLYGPGMTQRIGYDFELYQWESMKLLLCIYDVQLDIFKGIKRLDLCDEVLQQLRFLKASK</sequence>
<dbReference type="UniPathway" id="UPA00378"/>
<comment type="pathway">
    <text evidence="2">Protein modification; protein glycosylation.</text>
</comment>